<feature type="domain" description="ARID" evidence="2">
    <location>
        <begin position="50"/>
        <end position="140"/>
    </location>
</feature>
<proteinExistence type="predicted"/>
<evidence type="ECO:0000313" key="4">
    <source>
        <dbReference type="Proteomes" id="UP001320420"/>
    </source>
</evidence>
<comment type="caution">
    <text evidence="3">The sequence shown here is derived from an EMBL/GenBank/DDBJ whole genome shotgun (WGS) entry which is preliminary data.</text>
</comment>
<dbReference type="PROSITE" id="PS51011">
    <property type="entry name" value="ARID"/>
    <property type="match status" value="1"/>
</dbReference>
<feature type="compositionally biased region" description="Polar residues" evidence="1">
    <location>
        <begin position="227"/>
        <end position="238"/>
    </location>
</feature>
<feature type="compositionally biased region" description="Polar residues" evidence="1">
    <location>
        <begin position="245"/>
        <end position="273"/>
    </location>
</feature>
<sequence>MRIHHLKEVKDGVETMMKIKSHYQDRPDPGPPPDGDVGDSEVEASSYAEKDLKKQFYDDYQTFADDTESQAQWWPTIKGQTFELWELWQAVQSQKVDAEERDWQQISETLGFNWVEDPDIPADIRHCYQMHLGDFEAGLLAFEEQSDDEDETQANAILGAPLASSPALPPLKRSYDTALGPSHSYPSSPPKRARYARDNEVPSTPDDKNGTSHLRRQTIPSGVESPTLGSHDTPNFNPSRMPATTPGSRNSRSQSTLEEVESQVNITPSQQLRSEFDARSEEVVTPTPARTARDPFIQDELEEADNTPKASTEHTNARSSDPSPPKSKRRSLPSSFNQPRFTRASDSPASRPQRQSPLPQAKPQTPARETPEDIIDFYMSLGYAQDVVVRSLDVTTWVPGLASQLMEMLKRGESLPTNWRGVWTQKDDEVLREVAADDQPPRGDAKEQRKKEKRLERLEKKHTREGMDLRKAFLEARDREKRVKFAVGGSR</sequence>
<reference evidence="3 4" key="1">
    <citation type="submission" date="2024-02" db="EMBL/GenBank/DDBJ databases">
        <title>De novo assembly and annotation of 12 fungi associated with fruit tree decline syndrome in Ontario, Canada.</title>
        <authorList>
            <person name="Sulman M."/>
            <person name="Ellouze W."/>
            <person name="Ilyukhin E."/>
        </authorList>
    </citation>
    <scope>NUCLEOTIDE SEQUENCE [LARGE SCALE GENOMIC DNA]</scope>
    <source>
        <strain evidence="3 4">M11/M66-122</strain>
    </source>
</reference>
<name>A0AAN9UDJ3_9PEZI</name>
<dbReference type="SUPFAM" id="SSF46774">
    <property type="entry name" value="ARID-like"/>
    <property type="match status" value="1"/>
</dbReference>
<feature type="compositionally biased region" description="Polar residues" evidence="1">
    <location>
        <begin position="336"/>
        <end position="358"/>
    </location>
</feature>
<dbReference type="GO" id="GO:0003677">
    <property type="term" value="F:DNA binding"/>
    <property type="evidence" value="ECO:0007669"/>
    <property type="project" value="InterPro"/>
</dbReference>
<dbReference type="Gene3D" id="1.10.10.2170">
    <property type="match status" value="1"/>
</dbReference>
<feature type="region of interest" description="Disordered" evidence="1">
    <location>
        <begin position="160"/>
        <end position="368"/>
    </location>
</feature>
<dbReference type="InterPro" id="IPR021661">
    <property type="entry name" value="Rap1_C"/>
</dbReference>
<evidence type="ECO:0000256" key="1">
    <source>
        <dbReference type="SAM" id="MobiDB-lite"/>
    </source>
</evidence>
<dbReference type="Gene3D" id="1.10.150.60">
    <property type="entry name" value="ARID DNA-binding domain"/>
    <property type="match status" value="1"/>
</dbReference>
<organism evidence="3 4">
    <name type="scientific">Diatrype stigma</name>
    <dbReference type="NCBI Taxonomy" id="117547"/>
    <lineage>
        <taxon>Eukaryota</taxon>
        <taxon>Fungi</taxon>
        <taxon>Dikarya</taxon>
        <taxon>Ascomycota</taxon>
        <taxon>Pezizomycotina</taxon>
        <taxon>Sordariomycetes</taxon>
        <taxon>Xylariomycetidae</taxon>
        <taxon>Xylariales</taxon>
        <taxon>Diatrypaceae</taxon>
        <taxon>Diatrype</taxon>
    </lineage>
</organism>
<dbReference type="Pfam" id="PF11626">
    <property type="entry name" value="Rap1_C"/>
    <property type="match status" value="1"/>
</dbReference>
<dbReference type="AlphaFoldDB" id="A0AAN9UDJ3"/>
<dbReference type="InterPro" id="IPR001606">
    <property type="entry name" value="ARID_dom"/>
</dbReference>
<accession>A0AAN9UDJ3</accession>
<protein>
    <recommendedName>
        <fullName evidence="2">ARID domain-containing protein</fullName>
    </recommendedName>
</protein>
<feature type="region of interest" description="Disordered" evidence="1">
    <location>
        <begin position="435"/>
        <end position="461"/>
    </location>
</feature>
<evidence type="ECO:0000259" key="2">
    <source>
        <dbReference type="PROSITE" id="PS51011"/>
    </source>
</evidence>
<dbReference type="CDD" id="cd16100">
    <property type="entry name" value="ARID"/>
    <property type="match status" value="1"/>
</dbReference>
<dbReference type="InterPro" id="IPR038104">
    <property type="entry name" value="Rap1_C_sf"/>
</dbReference>
<dbReference type="Pfam" id="PF01388">
    <property type="entry name" value="ARID"/>
    <property type="match status" value="1"/>
</dbReference>
<gene>
    <name evidence="3" type="ORF">SLS62_010174</name>
</gene>
<keyword evidence="4" id="KW-1185">Reference proteome</keyword>
<evidence type="ECO:0000313" key="3">
    <source>
        <dbReference type="EMBL" id="KAK7744385.1"/>
    </source>
</evidence>
<dbReference type="EMBL" id="JAKJXP020000120">
    <property type="protein sequence ID" value="KAK7744385.1"/>
    <property type="molecule type" value="Genomic_DNA"/>
</dbReference>
<feature type="compositionally biased region" description="Basic and acidic residues" evidence="1">
    <location>
        <begin position="195"/>
        <end position="210"/>
    </location>
</feature>
<dbReference type="InterPro" id="IPR036431">
    <property type="entry name" value="ARID_dom_sf"/>
</dbReference>
<feature type="region of interest" description="Disordered" evidence="1">
    <location>
        <begin position="17"/>
        <end position="50"/>
    </location>
</feature>
<dbReference type="Proteomes" id="UP001320420">
    <property type="component" value="Unassembled WGS sequence"/>
</dbReference>